<dbReference type="AlphaFoldDB" id="A0A1Y2IFC2"/>
<evidence type="ECO:0000313" key="2">
    <source>
        <dbReference type="Proteomes" id="UP000193067"/>
    </source>
</evidence>
<sequence length="184" mass="19883">MSRFIPHSMEAMQSRAAIKANPSHPSSVFLLPAVPLHVLVGDLSTVSALLSGRYQISYHQKPAEAPRQSALSCLRYPKPGASLFHSLHVPGNAQIGYQHAHCVLPIPGAVLTRCWAWRGITMANIRTGSCAYCPRDDAYSRAASPDDLIASCRQQHGLSVSWRYPASPPDLGAPYAGTSDPKLL</sequence>
<accession>A0A1Y2IFC2</accession>
<evidence type="ECO:0000313" key="1">
    <source>
        <dbReference type="EMBL" id="OSC99232.1"/>
    </source>
</evidence>
<organism evidence="1 2">
    <name type="scientific">Trametes coccinea (strain BRFM310)</name>
    <name type="common">Pycnoporus coccineus</name>
    <dbReference type="NCBI Taxonomy" id="1353009"/>
    <lineage>
        <taxon>Eukaryota</taxon>
        <taxon>Fungi</taxon>
        <taxon>Dikarya</taxon>
        <taxon>Basidiomycota</taxon>
        <taxon>Agaricomycotina</taxon>
        <taxon>Agaricomycetes</taxon>
        <taxon>Polyporales</taxon>
        <taxon>Polyporaceae</taxon>
        <taxon>Trametes</taxon>
    </lineage>
</organism>
<proteinExistence type="predicted"/>
<dbReference type="EMBL" id="KZ084129">
    <property type="protein sequence ID" value="OSC99232.1"/>
    <property type="molecule type" value="Genomic_DNA"/>
</dbReference>
<dbReference type="Proteomes" id="UP000193067">
    <property type="component" value="Unassembled WGS sequence"/>
</dbReference>
<keyword evidence="2" id="KW-1185">Reference proteome</keyword>
<protein>
    <submittedName>
        <fullName evidence="1">Uncharacterized protein</fullName>
    </submittedName>
</protein>
<name>A0A1Y2IFC2_TRAC3</name>
<gene>
    <name evidence="1" type="ORF">PYCCODRAFT_844994</name>
</gene>
<reference evidence="1 2" key="1">
    <citation type="journal article" date="2015" name="Biotechnol. Biofuels">
        <title>Enhanced degradation of softwood versus hardwood by the white-rot fungus Pycnoporus coccineus.</title>
        <authorList>
            <person name="Couturier M."/>
            <person name="Navarro D."/>
            <person name="Chevret D."/>
            <person name="Henrissat B."/>
            <person name="Piumi F."/>
            <person name="Ruiz-Duenas F.J."/>
            <person name="Martinez A.T."/>
            <person name="Grigoriev I.V."/>
            <person name="Riley R."/>
            <person name="Lipzen A."/>
            <person name="Berrin J.G."/>
            <person name="Master E.R."/>
            <person name="Rosso M.N."/>
        </authorList>
    </citation>
    <scope>NUCLEOTIDE SEQUENCE [LARGE SCALE GENOMIC DNA]</scope>
    <source>
        <strain evidence="1 2">BRFM310</strain>
    </source>
</reference>